<dbReference type="Gene3D" id="3.40.33.10">
    <property type="entry name" value="CAP"/>
    <property type="match status" value="1"/>
</dbReference>
<organism evidence="2 3">
    <name type="scientific">Cercospora zeae-maydis SCOH1-5</name>
    <dbReference type="NCBI Taxonomy" id="717836"/>
    <lineage>
        <taxon>Eukaryota</taxon>
        <taxon>Fungi</taxon>
        <taxon>Dikarya</taxon>
        <taxon>Ascomycota</taxon>
        <taxon>Pezizomycotina</taxon>
        <taxon>Dothideomycetes</taxon>
        <taxon>Dothideomycetidae</taxon>
        <taxon>Mycosphaerellales</taxon>
        <taxon>Mycosphaerellaceae</taxon>
        <taxon>Cercospora</taxon>
    </lineage>
</organism>
<accession>A0A6A6F934</accession>
<name>A0A6A6F934_9PEZI</name>
<evidence type="ECO:0000313" key="2">
    <source>
        <dbReference type="EMBL" id="KAF2209910.1"/>
    </source>
</evidence>
<keyword evidence="3" id="KW-1185">Reference proteome</keyword>
<dbReference type="InterPro" id="IPR035940">
    <property type="entry name" value="CAP_sf"/>
</dbReference>
<dbReference type="Proteomes" id="UP000799539">
    <property type="component" value="Unassembled WGS sequence"/>
</dbReference>
<dbReference type="InterPro" id="IPR014044">
    <property type="entry name" value="CAP_dom"/>
</dbReference>
<reference evidence="2" key="1">
    <citation type="journal article" date="2020" name="Stud. Mycol.">
        <title>101 Dothideomycetes genomes: a test case for predicting lifestyles and emergence of pathogens.</title>
        <authorList>
            <person name="Haridas S."/>
            <person name="Albert R."/>
            <person name="Binder M."/>
            <person name="Bloem J."/>
            <person name="Labutti K."/>
            <person name="Salamov A."/>
            <person name="Andreopoulos B."/>
            <person name="Baker S."/>
            <person name="Barry K."/>
            <person name="Bills G."/>
            <person name="Bluhm B."/>
            <person name="Cannon C."/>
            <person name="Castanera R."/>
            <person name="Culley D."/>
            <person name="Daum C."/>
            <person name="Ezra D."/>
            <person name="Gonzalez J."/>
            <person name="Henrissat B."/>
            <person name="Kuo A."/>
            <person name="Liang C."/>
            <person name="Lipzen A."/>
            <person name="Lutzoni F."/>
            <person name="Magnuson J."/>
            <person name="Mondo S."/>
            <person name="Nolan M."/>
            <person name="Ohm R."/>
            <person name="Pangilinan J."/>
            <person name="Park H.-J."/>
            <person name="Ramirez L."/>
            <person name="Alfaro M."/>
            <person name="Sun H."/>
            <person name="Tritt A."/>
            <person name="Yoshinaga Y."/>
            <person name="Zwiers L.-H."/>
            <person name="Turgeon B."/>
            <person name="Goodwin S."/>
            <person name="Spatafora J."/>
            <person name="Crous P."/>
            <person name="Grigoriev I."/>
        </authorList>
    </citation>
    <scope>NUCLEOTIDE SEQUENCE</scope>
    <source>
        <strain evidence="2">SCOH1-5</strain>
    </source>
</reference>
<dbReference type="Pfam" id="PF00188">
    <property type="entry name" value="CAP"/>
    <property type="match status" value="1"/>
</dbReference>
<dbReference type="GO" id="GO:0005576">
    <property type="term" value="C:extracellular region"/>
    <property type="evidence" value="ECO:0007669"/>
    <property type="project" value="InterPro"/>
</dbReference>
<sequence length="211" mass="23158">MSSDSLQAQALNSTNTWRSEYLAQPIKWNDSLADYAQDWAKGCVWQHSGGPHGENLAAGFANATLAIDAWGDEEKKYNFAKGKFTEETGHFSQLVWRNTTSIGCAEVECNTSGDKGVKGKFLVCEYDPPGNVQGQFKWNVMKSGMDKNGNPGFGSEGARSLTSPRMLVLALAIARAATHVAVECCGARCLSEGYPFARERRLERLCIYDLM</sequence>
<gene>
    <name evidence="2" type="ORF">CERZMDRAFT_91264</name>
</gene>
<dbReference type="InterPro" id="IPR018244">
    <property type="entry name" value="Allrgn_V5/Tpx1_CS"/>
</dbReference>
<dbReference type="SUPFAM" id="SSF55797">
    <property type="entry name" value="PR-1-like"/>
    <property type="match status" value="1"/>
</dbReference>
<feature type="domain" description="SCP" evidence="1">
    <location>
        <begin position="5"/>
        <end position="134"/>
    </location>
</feature>
<dbReference type="SMART" id="SM00198">
    <property type="entry name" value="SCP"/>
    <property type="match status" value="1"/>
</dbReference>
<protein>
    <recommendedName>
        <fullName evidence="1">SCP domain-containing protein</fullName>
    </recommendedName>
</protein>
<dbReference type="AlphaFoldDB" id="A0A6A6F934"/>
<dbReference type="EMBL" id="ML992684">
    <property type="protein sequence ID" value="KAF2209910.1"/>
    <property type="molecule type" value="Genomic_DNA"/>
</dbReference>
<evidence type="ECO:0000259" key="1">
    <source>
        <dbReference type="SMART" id="SM00198"/>
    </source>
</evidence>
<proteinExistence type="predicted"/>
<dbReference type="PANTHER" id="PTHR10334">
    <property type="entry name" value="CYSTEINE-RICH SECRETORY PROTEIN-RELATED"/>
    <property type="match status" value="1"/>
</dbReference>
<dbReference type="PRINTS" id="PR00837">
    <property type="entry name" value="V5TPXLIKE"/>
</dbReference>
<dbReference type="OrthoDB" id="337038at2759"/>
<evidence type="ECO:0000313" key="3">
    <source>
        <dbReference type="Proteomes" id="UP000799539"/>
    </source>
</evidence>
<dbReference type="PROSITE" id="PS01009">
    <property type="entry name" value="CRISP_1"/>
    <property type="match status" value="1"/>
</dbReference>
<dbReference type="InterPro" id="IPR001283">
    <property type="entry name" value="CRISP-related"/>
</dbReference>